<keyword evidence="1" id="KW-1133">Transmembrane helix</keyword>
<keyword evidence="1" id="KW-0812">Transmembrane</keyword>
<proteinExistence type="predicted"/>
<evidence type="ECO:0000313" key="2">
    <source>
        <dbReference type="EMBL" id="MXU90488.1"/>
    </source>
</evidence>
<protein>
    <submittedName>
        <fullName evidence="2">Uncharacterized protein</fullName>
    </submittedName>
</protein>
<organism evidence="2">
    <name type="scientific">Ixodes ricinus</name>
    <name type="common">Common tick</name>
    <name type="synonym">Acarus ricinus</name>
    <dbReference type="NCBI Taxonomy" id="34613"/>
    <lineage>
        <taxon>Eukaryota</taxon>
        <taxon>Metazoa</taxon>
        <taxon>Ecdysozoa</taxon>
        <taxon>Arthropoda</taxon>
        <taxon>Chelicerata</taxon>
        <taxon>Arachnida</taxon>
        <taxon>Acari</taxon>
        <taxon>Parasitiformes</taxon>
        <taxon>Ixodida</taxon>
        <taxon>Ixodoidea</taxon>
        <taxon>Ixodidae</taxon>
        <taxon>Ixodinae</taxon>
        <taxon>Ixodes</taxon>
    </lineage>
</organism>
<evidence type="ECO:0000256" key="1">
    <source>
        <dbReference type="SAM" id="Phobius"/>
    </source>
</evidence>
<reference evidence="2" key="1">
    <citation type="submission" date="2019-12" db="EMBL/GenBank/DDBJ databases">
        <title>An insight into the sialome of adult female Ixodes ricinus ticks feeding for 6 days.</title>
        <authorList>
            <person name="Perner J."/>
            <person name="Ribeiro J.M.C."/>
        </authorList>
    </citation>
    <scope>NUCLEOTIDE SEQUENCE</scope>
    <source>
        <strain evidence="2">Semi-engorged</strain>
        <tissue evidence="2">Salivary glands</tissue>
    </source>
</reference>
<accession>A0A6B0UM47</accession>
<feature type="transmembrane region" description="Helical" evidence="1">
    <location>
        <begin position="49"/>
        <end position="66"/>
    </location>
</feature>
<dbReference type="EMBL" id="GIFC01008405">
    <property type="protein sequence ID" value="MXU90488.1"/>
    <property type="molecule type" value="Transcribed_RNA"/>
</dbReference>
<sequence length="115" mass="13852">MQLAALLLESFISRIVFISHAAQSWYYGMRVRFFFFLSRDCTVCKSSRFFFWHMADHFLFLFSFLLKRFLNKRVYDFACRTSRMVVFRKLEGSRSISSLSCLPVDQPCKFYTYKL</sequence>
<name>A0A6B0UM47_IXORI</name>
<keyword evidence="1" id="KW-0472">Membrane</keyword>
<dbReference type="AlphaFoldDB" id="A0A6B0UM47"/>